<dbReference type="Proteomes" id="UP000218231">
    <property type="component" value="Unassembled WGS sequence"/>
</dbReference>
<sequence>MARVTGSAAFAFKRLVAIAVRWGALGLFRRGWRFGRRDGRGGQGPERCADLPLRHAFGMPPPPGGGGLSIAPDIDRDESTLSSARRNSLSCHALQHLARA</sequence>
<dbReference type="AlphaFoldDB" id="A0A2A2KEE2"/>
<keyword evidence="3" id="KW-1185">Reference proteome</keyword>
<evidence type="ECO:0000256" key="1">
    <source>
        <dbReference type="SAM" id="MobiDB-lite"/>
    </source>
</evidence>
<name>A0A2A2KEE2_9BILA</name>
<protein>
    <submittedName>
        <fullName evidence="2">Uncharacterized protein</fullName>
    </submittedName>
</protein>
<evidence type="ECO:0000313" key="3">
    <source>
        <dbReference type="Proteomes" id="UP000218231"/>
    </source>
</evidence>
<accession>A0A2A2KEE2</accession>
<evidence type="ECO:0000313" key="2">
    <source>
        <dbReference type="EMBL" id="PAV72344.1"/>
    </source>
</evidence>
<reference evidence="2 3" key="1">
    <citation type="journal article" date="2017" name="Curr. Biol.">
        <title>Genome architecture and evolution of a unichromosomal asexual nematode.</title>
        <authorList>
            <person name="Fradin H."/>
            <person name="Zegar C."/>
            <person name="Gutwein M."/>
            <person name="Lucas J."/>
            <person name="Kovtun M."/>
            <person name="Corcoran D."/>
            <person name="Baugh L.R."/>
            <person name="Kiontke K."/>
            <person name="Gunsalus K."/>
            <person name="Fitch D.H."/>
            <person name="Piano F."/>
        </authorList>
    </citation>
    <scope>NUCLEOTIDE SEQUENCE [LARGE SCALE GENOMIC DNA]</scope>
    <source>
        <strain evidence="2">PF1309</strain>
    </source>
</reference>
<comment type="caution">
    <text evidence="2">The sequence shown here is derived from an EMBL/GenBank/DDBJ whole genome shotgun (WGS) entry which is preliminary data.</text>
</comment>
<organism evidence="2 3">
    <name type="scientific">Diploscapter pachys</name>
    <dbReference type="NCBI Taxonomy" id="2018661"/>
    <lineage>
        <taxon>Eukaryota</taxon>
        <taxon>Metazoa</taxon>
        <taxon>Ecdysozoa</taxon>
        <taxon>Nematoda</taxon>
        <taxon>Chromadorea</taxon>
        <taxon>Rhabditida</taxon>
        <taxon>Rhabditina</taxon>
        <taxon>Rhabditomorpha</taxon>
        <taxon>Rhabditoidea</taxon>
        <taxon>Rhabditidae</taxon>
        <taxon>Diploscapter</taxon>
    </lineage>
</organism>
<gene>
    <name evidence="2" type="ORF">WR25_21595</name>
</gene>
<feature type="region of interest" description="Disordered" evidence="1">
    <location>
        <begin position="61"/>
        <end position="85"/>
    </location>
</feature>
<dbReference type="EMBL" id="LIAE01008815">
    <property type="protein sequence ID" value="PAV72344.1"/>
    <property type="molecule type" value="Genomic_DNA"/>
</dbReference>
<proteinExistence type="predicted"/>